<comment type="caution">
    <text evidence="1">The sequence shown here is derived from an EMBL/GenBank/DDBJ whole genome shotgun (WGS) entry which is preliminary data.</text>
</comment>
<dbReference type="EMBL" id="JACHIH010000006">
    <property type="protein sequence ID" value="MBB5046767.1"/>
    <property type="molecule type" value="Genomic_DNA"/>
</dbReference>
<dbReference type="Proteomes" id="UP000542353">
    <property type="component" value="Unassembled WGS sequence"/>
</dbReference>
<gene>
    <name evidence="1" type="ORF">HNR60_001515</name>
</gene>
<reference evidence="1 2" key="1">
    <citation type="submission" date="2020-08" db="EMBL/GenBank/DDBJ databases">
        <title>Genomic Encyclopedia of Type Strains, Phase IV (KMG-IV): sequencing the most valuable type-strain genomes for metagenomic binning, comparative biology and taxonomic classification.</title>
        <authorList>
            <person name="Goeker M."/>
        </authorList>
    </citation>
    <scope>NUCLEOTIDE SEQUENCE [LARGE SCALE GENOMIC DNA]</scope>
    <source>
        <strain evidence="1 2">DSM 12706</strain>
    </source>
</reference>
<proteinExistence type="predicted"/>
<accession>A0A7W7Z334</accession>
<evidence type="ECO:0000313" key="2">
    <source>
        <dbReference type="Proteomes" id="UP000542353"/>
    </source>
</evidence>
<evidence type="ECO:0000313" key="1">
    <source>
        <dbReference type="EMBL" id="MBB5046767.1"/>
    </source>
</evidence>
<organism evidence="1 2">
    <name type="scientific">Rhodopseudomonas rhenobacensis</name>
    <dbReference type="NCBI Taxonomy" id="87461"/>
    <lineage>
        <taxon>Bacteria</taxon>
        <taxon>Pseudomonadati</taxon>
        <taxon>Pseudomonadota</taxon>
        <taxon>Alphaproteobacteria</taxon>
        <taxon>Hyphomicrobiales</taxon>
        <taxon>Nitrobacteraceae</taxon>
        <taxon>Rhodopseudomonas</taxon>
    </lineage>
</organism>
<protein>
    <submittedName>
        <fullName evidence="1">Uncharacterized protein</fullName>
    </submittedName>
</protein>
<sequence length="120" mass="13204">MSNMGQERITFTDTDMALALTLMLPRLRSGIEHDLHMARWVADEIGLPLPSLELSIAQMQRDVAAIEAIPDRLKQLATVEAEIDVLILRKASGCWIISSIENPSAHVSSQLSEPFLGAQP</sequence>
<name>A0A7W7Z334_9BRAD</name>
<dbReference type="RefSeq" id="WP_184255980.1">
    <property type="nucleotide sequence ID" value="NZ_JACHIH010000006.1"/>
</dbReference>
<dbReference type="AlphaFoldDB" id="A0A7W7Z334"/>
<keyword evidence="2" id="KW-1185">Reference proteome</keyword>